<name>A0A0S2TBK6_9GAMM</name>
<dbReference type="PROSITE" id="PS51343">
    <property type="entry name" value="PII_GLNB_DOM"/>
    <property type="match status" value="1"/>
</dbReference>
<dbReference type="GO" id="GO:0006808">
    <property type="term" value="P:regulation of nitrogen utilization"/>
    <property type="evidence" value="ECO:0007669"/>
    <property type="project" value="InterPro"/>
</dbReference>
<dbReference type="InterPro" id="IPR015867">
    <property type="entry name" value="N-reg_PII/ATP_PRibTrfase_C"/>
</dbReference>
<dbReference type="EMBL" id="CP013099">
    <property type="protein sequence ID" value="ALP52522.1"/>
    <property type="molecule type" value="Genomic_DNA"/>
</dbReference>
<dbReference type="GO" id="GO:0030234">
    <property type="term" value="F:enzyme regulator activity"/>
    <property type="evidence" value="ECO:0007669"/>
    <property type="project" value="InterPro"/>
</dbReference>
<dbReference type="Proteomes" id="UP000055136">
    <property type="component" value="Chromosome"/>
</dbReference>
<sequence length="102" mass="11184">MKVLTLIVHTDVQQPLADLLRTTDQVPGFTFSHVEGHGIEVEKDPFLSAHDKAVGYIPRIRTDILLEDADVEAVLAQLRGEALNLAGHAVYWVTDAARGGRL</sequence>
<evidence type="ECO:0000313" key="1">
    <source>
        <dbReference type="EMBL" id="ALP52522.1"/>
    </source>
</evidence>
<keyword evidence="2" id="KW-1185">Reference proteome</keyword>
<dbReference type="InterPro" id="IPR011322">
    <property type="entry name" value="N-reg_PII-like_a/b"/>
</dbReference>
<dbReference type="InterPro" id="IPR021634">
    <property type="entry name" value="DUF3240"/>
</dbReference>
<dbReference type="Pfam" id="PF11582">
    <property type="entry name" value="DUF3240"/>
    <property type="match status" value="1"/>
</dbReference>
<dbReference type="STRING" id="1748243.Tel_04820"/>
<accession>A0A0S2TBK6</accession>
<dbReference type="Gene3D" id="3.30.70.120">
    <property type="match status" value="1"/>
</dbReference>
<gene>
    <name evidence="1" type="ORF">Tel_04820</name>
</gene>
<protein>
    <submittedName>
        <fullName evidence="1">Uncharacterized protein</fullName>
    </submittedName>
</protein>
<dbReference type="InterPro" id="IPR002187">
    <property type="entry name" value="N-reg_PII"/>
</dbReference>
<reference evidence="1" key="1">
    <citation type="submission" date="2015-10" db="EMBL/GenBank/DDBJ databases">
        <title>Description of Candidatus Tenderia electrophaga gen. nov, sp. nov., an Uncultivated Electroautotroph from a Biocathode Enrichment.</title>
        <authorList>
            <person name="Eddie B.J."/>
            <person name="Malanoski A.P."/>
            <person name="Wang Z."/>
            <person name="Hall R.J."/>
            <person name="Oh S.D."/>
            <person name="Heiner C."/>
            <person name="Lin B."/>
            <person name="Strycharz-Glaven S.M."/>
        </authorList>
    </citation>
    <scope>NUCLEOTIDE SEQUENCE [LARGE SCALE GENOMIC DNA]</scope>
    <source>
        <strain evidence="1">NRL1</strain>
    </source>
</reference>
<dbReference type="AlphaFoldDB" id="A0A0S2TBK6"/>
<dbReference type="SUPFAM" id="SSF54913">
    <property type="entry name" value="GlnB-like"/>
    <property type="match status" value="1"/>
</dbReference>
<dbReference type="KEGG" id="tee:Tel_04820"/>
<proteinExistence type="predicted"/>
<organism evidence="1 2">
    <name type="scientific">Candidatus Tenderia electrophaga</name>
    <dbReference type="NCBI Taxonomy" id="1748243"/>
    <lineage>
        <taxon>Bacteria</taxon>
        <taxon>Pseudomonadati</taxon>
        <taxon>Pseudomonadota</taxon>
        <taxon>Gammaproteobacteria</taxon>
        <taxon>Candidatus Tenderiales</taxon>
        <taxon>Candidatus Tenderiaceae</taxon>
        <taxon>Candidatus Tenderia</taxon>
    </lineage>
</organism>
<evidence type="ECO:0000313" key="2">
    <source>
        <dbReference type="Proteomes" id="UP000055136"/>
    </source>
</evidence>